<comment type="caution">
    <text evidence="3">The sequence shown here is derived from an EMBL/GenBank/DDBJ whole genome shotgun (WGS) entry which is preliminary data.</text>
</comment>
<dbReference type="RefSeq" id="WP_382171616.1">
    <property type="nucleotide sequence ID" value="NZ_JBHRXX010000002.1"/>
</dbReference>
<feature type="chain" id="PRO_5047106395" evidence="2">
    <location>
        <begin position="26"/>
        <end position="324"/>
    </location>
</feature>
<evidence type="ECO:0000313" key="3">
    <source>
        <dbReference type="EMBL" id="MFC3682935.1"/>
    </source>
</evidence>
<proteinExistence type="inferred from homology"/>
<reference evidence="4" key="1">
    <citation type="journal article" date="2019" name="Int. J. Syst. Evol. Microbiol.">
        <title>The Global Catalogue of Microorganisms (GCM) 10K type strain sequencing project: providing services to taxonomists for standard genome sequencing and annotation.</title>
        <authorList>
            <consortium name="The Broad Institute Genomics Platform"/>
            <consortium name="The Broad Institute Genome Sequencing Center for Infectious Disease"/>
            <person name="Wu L."/>
            <person name="Ma J."/>
        </authorList>
    </citation>
    <scope>NUCLEOTIDE SEQUENCE [LARGE SCALE GENOMIC DNA]</scope>
    <source>
        <strain evidence="4">KCTC 42501</strain>
    </source>
</reference>
<dbReference type="PANTHER" id="PTHR42928">
    <property type="entry name" value="TRICARBOXYLATE-BINDING PROTEIN"/>
    <property type="match status" value="1"/>
</dbReference>
<evidence type="ECO:0000256" key="1">
    <source>
        <dbReference type="ARBA" id="ARBA00006987"/>
    </source>
</evidence>
<feature type="signal peptide" evidence="2">
    <location>
        <begin position="1"/>
        <end position="25"/>
    </location>
</feature>
<dbReference type="PANTHER" id="PTHR42928:SF5">
    <property type="entry name" value="BLR1237 PROTEIN"/>
    <property type="match status" value="1"/>
</dbReference>
<dbReference type="InterPro" id="IPR006311">
    <property type="entry name" value="TAT_signal"/>
</dbReference>
<dbReference type="CDD" id="cd13578">
    <property type="entry name" value="PBP2_Bug27"/>
    <property type="match status" value="1"/>
</dbReference>
<keyword evidence="4" id="KW-1185">Reference proteome</keyword>
<dbReference type="Pfam" id="PF03401">
    <property type="entry name" value="TctC"/>
    <property type="match status" value="1"/>
</dbReference>
<dbReference type="Gene3D" id="3.40.190.10">
    <property type="entry name" value="Periplasmic binding protein-like II"/>
    <property type="match status" value="1"/>
</dbReference>
<dbReference type="SUPFAM" id="SSF53850">
    <property type="entry name" value="Periplasmic binding protein-like II"/>
    <property type="match status" value="1"/>
</dbReference>
<organism evidence="3 4">
    <name type="scientific">Hydrogenophaga luteola</name>
    <dbReference type="NCBI Taxonomy" id="1591122"/>
    <lineage>
        <taxon>Bacteria</taxon>
        <taxon>Pseudomonadati</taxon>
        <taxon>Pseudomonadota</taxon>
        <taxon>Betaproteobacteria</taxon>
        <taxon>Burkholderiales</taxon>
        <taxon>Comamonadaceae</taxon>
        <taxon>Hydrogenophaga</taxon>
    </lineage>
</organism>
<evidence type="ECO:0000313" key="4">
    <source>
        <dbReference type="Proteomes" id="UP001595729"/>
    </source>
</evidence>
<protein>
    <submittedName>
        <fullName evidence="3">Bug family tripartite tricarboxylate transporter substrate binding protein</fullName>
    </submittedName>
</protein>
<evidence type="ECO:0000256" key="2">
    <source>
        <dbReference type="SAM" id="SignalP"/>
    </source>
</evidence>
<dbReference type="Gene3D" id="3.40.190.150">
    <property type="entry name" value="Bordetella uptake gene, domain 1"/>
    <property type="match status" value="1"/>
</dbReference>
<dbReference type="PROSITE" id="PS51318">
    <property type="entry name" value="TAT"/>
    <property type="match status" value="1"/>
</dbReference>
<dbReference type="InterPro" id="IPR042100">
    <property type="entry name" value="Bug_dom1"/>
</dbReference>
<dbReference type="PIRSF" id="PIRSF017082">
    <property type="entry name" value="YflP"/>
    <property type="match status" value="1"/>
</dbReference>
<gene>
    <name evidence="3" type="ORF">ACFOPI_04975</name>
</gene>
<sequence length="324" mass="34197">MFNRRQLVQSLALTAVAGTLPVARAQAFPSKPIRIVCPYPPGATTDTISRLMANALQTTSGVTVVVENKGGAGGNIGTEAVARSEADGYTLLLGALGPLSANEALYPKLPFNPGRDFTPLALAAVVPLIMVAHPSFPANTVAEAVKLLRASPGKFSYASAGNGTPQHLAAEMFKQLTRSAVVHIPYRGSGPALNDVMGGQVPLLFEASPAVLPLIKAGRVKALAVTTRERIASLPQVPTLKESGVDADIGGWYGFLAPAGTPPDRVAWLTEHMRKALAEPATQAKLAELGSQKVDSSPQAFARLIESERKRWDTLIRERGIKLD</sequence>
<accession>A0ABV7VZT0</accession>
<dbReference type="EMBL" id="JBHRXX010000002">
    <property type="protein sequence ID" value="MFC3682935.1"/>
    <property type="molecule type" value="Genomic_DNA"/>
</dbReference>
<dbReference type="InterPro" id="IPR005064">
    <property type="entry name" value="BUG"/>
</dbReference>
<comment type="similarity">
    <text evidence="1">Belongs to the UPF0065 (bug) family.</text>
</comment>
<keyword evidence="2" id="KW-0732">Signal</keyword>
<dbReference type="Proteomes" id="UP001595729">
    <property type="component" value="Unassembled WGS sequence"/>
</dbReference>
<name>A0ABV7VZT0_9BURK</name>